<feature type="transmembrane region" description="Helical" evidence="5">
    <location>
        <begin position="21"/>
        <end position="44"/>
    </location>
</feature>
<feature type="transmembrane region" description="Helical" evidence="5">
    <location>
        <begin position="210"/>
        <end position="232"/>
    </location>
</feature>
<dbReference type="GO" id="GO:0012505">
    <property type="term" value="C:endomembrane system"/>
    <property type="evidence" value="ECO:0007669"/>
    <property type="project" value="UniProtKB-SubCell"/>
</dbReference>
<gene>
    <name evidence="6" type="ordered locus">LFE_0664</name>
</gene>
<dbReference type="PANTHER" id="PTHR31851">
    <property type="entry name" value="FE(2+)/MN(2+) TRANSPORTER PCL1"/>
    <property type="match status" value="1"/>
</dbReference>
<dbReference type="EMBL" id="AP012342">
    <property type="protein sequence ID" value="BAM06379.1"/>
    <property type="molecule type" value="Genomic_DNA"/>
</dbReference>
<keyword evidence="2 5" id="KW-0812">Transmembrane</keyword>
<dbReference type="STRING" id="1162668.LFE_0664"/>
<keyword evidence="4 5" id="KW-0472">Membrane</keyword>
<dbReference type="OrthoDB" id="9781619at2"/>
<dbReference type="eggNOG" id="COG1814">
    <property type="taxonomic scope" value="Bacteria"/>
</dbReference>
<dbReference type="Proteomes" id="UP000007382">
    <property type="component" value="Chromosome"/>
</dbReference>
<feature type="transmembrane region" description="Helical" evidence="5">
    <location>
        <begin position="154"/>
        <end position="173"/>
    </location>
</feature>
<evidence type="ECO:0008006" key="8">
    <source>
        <dbReference type="Google" id="ProtNLM"/>
    </source>
</evidence>
<dbReference type="AlphaFoldDB" id="I0IM80"/>
<evidence type="ECO:0000313" key="7">
    <source>
        <dbReference type="Proteomes" id="UP000007382"/>
    </source>
</evidence>
<dbReference type="RefSeq" id="WP_014448871.1">
    <property type="nucleotide sequence ID" value="NC_017094.1"/>
</dbReference>
<evidence type="ECO:0000256" key="3">
    <source>
        <dbReference type="ARBA" id="ARBA00022989"/>
    </source>
</evidence>
<dbReference type="InterPro" id="IPR008217">
    <property type="entry name" value="Ccc1_fam"/>
</dbReference>
<dbReference type="PATRIC" id="fig|1162668.3.peg.772"/>
<dbReference type="GO" id="GO:0005384">
    <property type="term" value="F:manganese ion transmembrane transporter activity"/>
    <property type="evidence" value="ECO:0007669"/>
    <property type="project" value="InterPro"/>
</dbReference>
<evidence type="ECO:0000256" key="5">
    <source>
        <dbReference type="SAM" id="Phobius"/>
    </source>
</evidence>
<sequence length="239" mass="26259">MKNSSSPLEAWHSPEGRRIKDSVLGINDGVVTVVSFIGGLTGSALPMHTIFFSGVMSNVAGAISMFLGGYMASRSQRDFYLRESNREWDEIRDTPELEKKEVFDILLKMHFSQEEATLFVQRITKDPHLWHSFMMKEELGLSDMEKAHPLKDGTWLGASFLIGGIPPLFPYAFVHSLSFAFDLSLALSIVVLATLGVIKSHYSNEPVIKGAGEMVILGGSAALAGLFVGTILPKIFHLS</sequence>
<feature type="transmembrane region" description="Helical" evidence="5">
    <location>
        <begin position="50"/>
        <end position="72"/>
    </location>
</feature>
<comment type="subcellular location">
    <subcellularLocation>
        <location evidence="1">Endomembrane system</location>
        <topology evidence="1">Multi-pass membrane protein</topology>
    </subcellularLocation>
</comment>
<proteinExistence type="predicted"/>
<keyword evidence="3 5" id="KW-1133">Transmembrane helix</keyword>
<organism evidence="6 7">
    <name type="scientific">Leptospirillum ferrooxidans (strain C2-3)</name>
    <dbReference type="NCBI Taxonomy" id="1162668"/>
    <lineage>
        <taxon>Bacteria</taxon>
        <taxon>Pseudomonadati</taxon>
        <taxon>Nitrospirota</taxon>
        <taxon>Nitrospiria</taxon>
        <taxon>Nitrospirales</taxon>
        <taxon>Nitrospiraceae</taxon>
        <taxon>Leptospirillum</taxon>
    </lineage>
</organism>
<evidence type="ECO:0000313" key="6">
    <source>
        <dbReference type="EMBL" id="BAM06379.1"/>
    </source>
</evidence>
<dbReference type="HOGENOM" id="CLU_038957_2_1_0"/>
<reference evidence="7" key="2">
    <citation type="submission" date="2012-03" db="EMBL/GenBank/DDBJ databases">
        <title>The complete genome sequence of the pioneer microbe on fresh volcanic deposit, Leptospirillum ferrooxidans strain C2-3.</title>
        <authorList>
            <person name="Fujimura R."/>
            <person name="Sato Y."/>
            <person name="Nishizawa T."/>
            <person name="Nanba K."/>
            <person name="Oshima K."/>
            <person name="Hattori M."/>
            <person name="Kamijo T."/>
            <person name="Ohta H."/>
        </authorList>
    </citation>
    <scope>NUCLEOTIDE SEQUENCE [LARGE SCALE GENOMIC DNA]</scope>
    <source>
        <strain evidence="7">C2-3</strain>
    </source>
</reference>
<dbReference type="GO" id="GO:0030026">
    <property type="term" value="P:intracellular manganese ion homeostasis"/>
    <property type="evidence" value="ECO:0007669"/>
    <property type="project" value="InterPro"/>
</dbReference>
<evidence type="ECO:0000256" key="4">
    <source>
        <dbReference type="ARBA" id="ARBA00023136"/>
    </source>
</evidence>
<dbReference type="KEGG" id="lfc:LFE_0664"/>
<evidence type="ECO:0000256" key="2">
    <source>
        <dbReference type="ARBA" id="ARBA00022692"/>
    </source>
</evidence>
<keyword evidence="7" id="KW-1185">Reference proteome</keyword>
<evidence type="ECO:0000256" key="1">
    <source>
        <dbReference type="ARBA" id="ARBA00004127"/>
    </source>
</evidence>
<name>I0IM80_LEPFC</name>
<accession>I0IM80</accession>
<feature type="transmembrane region" description="Helical" evidence="5">
    <location>
        <begin position="179"/>
        <end position="198"/>
    </location>
</feature>
<protein>
    <recommendedName>
        <fullName evidence="8">Integral membrane protein</fullName>
    </recommendedName>
</protein>
<dbReference type="Pfam" id="PF01988">
    <property type="entry name" value="VIT1"/>
    <property type="match status" value="1"/>
</dbReference>
<reference evidence="6 7" key="1">
    <citation type="journal article" date="2012" name="J. Bacteriol.">
        <title>Complete Genome Sequence of Leptospirillum ferrooxidans Strain C2-3, Isolated from a Fresh Volcanic Ash Deposit on the Island of Miyake, Japan.</title>
        <authorList>
            <person name="Fujimura R."/>
            <person name="Sato Y."/>
            <person name="Nishizawa T."/>
            <person name="Oshima K."/>
            <person name="Kim S.-W."/>
            <person name="Hattori M."/>
            <person name="Kamijo T."/>
            <person name="Ohta H."/>
        </authorList>
    </citation>
    <scope>NUCLEOTIDE SEQUENCE [LARGE SCALE GENOMIC DNA]</scope>
    <source>
        <strain evidence="6 7">C2-3</strain>
    </source>
</reference>